<keyword evidence="14" id="KW-1185">Reference proteome</keyword>
<evidence type="ECO:0000256" key="6">
    <source>
        <dbReference type="ARBA" id="ARBA00022801"/>
    </source>
</evidence>
<dbReference type="InterPro" id="IPR014013">
    <property type="entry name" value="Helic_SF1/SF2_ATP-bd_DinG/Rad3"/>
</dbReference>
<comment type="similarity">
    <text evidence="10">Belongs to the helicase family. DinG subfamily. Type 2 sub-subfamily.</text>
</comment>
<evidence type="ECO:0000313" key="14">
    <source>
        <dbReference type="Proteomes" id="UP000273326"/>
    </source>
</evidence>
<dbReference type="InterPro" id="IPR006555">
    <property type="entry name" value="ATP-dep_Helicase_C"/>
</dbReference>
<keyword evidence="5 10" id="KW-0547">Nucleotide-binding</keyword>
<evidence type="ECO:0000256" key="3">
    <source>
        <dbReference type="ARBA" id="ARBA00022705"/>
    </source>
</evidence>
<dbReference type="NCBIfam" id="TIGR00573">
    <property type="entry name" value="dnaq"/>
    <property type="match status" value="1"/>
</dbReference>
<dbReference type="InterPro" id="IPR006054">
    <property type="entry name" value="DnaQ"/>
</dbReference>
<protein>
    <recommendedName>
        <fullName evidence="10">3'-5' exonuclease DinG</fullName>
        <ecNumber evidence="10">3.1.-.-</ecNumber>
    </recommendedName>
</protein>
<dbReference type="SUPFAM" id="SSF53098">
    <property type="entry name" value="Ribonuclease H-like"/>
    <property type="match status" value="1"/>
</dbReference>
<dbReference type="CDD" id="cd06127">
    <property type="entry name" value="DEDDh"/>
    <property type="match status" value="1"/>
</dbReference>
<dbReference type="GO" id="GO:0016818">
    <property type="term" value="F:hydrolase activity, acting on acid anhydrides, in phosphorus-containing anhydrides"/>
    <property type="evidence" value="ECO:0007669"/>
    <property type="project" value="InterPro"/>
</dbReference>
<dbReference type="Pfam" id="PF00929">
    <property type="entry name" value="RNase_T"/>
    <property type="match status" value="1"/>
</dbReference>
<dbReference type="EMBL" id="CP034465">
    <property type="protein sequence ID" value="AZP05316.1"/>
    <property type="molecule type" value="Genomic_DNA"/>
</dbReference>
<dbReference type="InterPro" id="IPR006310">
    <property type="entry name" value="DinG"/>
</dbReference>
<keyword evidence="7 10" id="KW-0269">Exonuclease</keyword>
<proteinExistence type="inferred from homology"/>
<gene>
    <name evidence="10" type="primary">dinG</name>
    <name evidence="13" type="ORF">EJN90_12070</name>
</gene>
<feature type="domain" description="Helicase ATP-binding" evidence="11">
    <location>
        <begin position="250"/>
        <end position="513"/>
    </location>
</feature>
<dbReference type="Gene3D" id="3.30.420.10">
    <property type="entry name" value="Ribonuclease H-like superfamily/Ribonuclease H"/>
    <property type="match status" value="1"/>
</dbReference>
<dbReference type="PANTHER" id="PTHR30231">
    <property type="entry name" value="DNA POLYMERASE III SUBUNIT EPSILON"/>
    <property type="match status" value="1"/>
</dbReference>
<keyword evidence="9" id="KW-0239">DNA-directed DNA polymerase</keyword>
<dbReference type="GO" id="GO:0045004">
    <property type="term" value="P:DNA replication proofreading"/>
    <property type="evidence" value="ECO:0007669"/>
    <property type="project" value="TreeGrafter"/>
</dbReference>
<dbReference type="Gene3D" id="3.40.50.300">
    <property type="entry name" value="P-loop containing nucleotide triphosphate hydrolases"/>
    <property type="match status" value="2"/>
</dbReference>
<organism evidence="13 14">
    <name type="scientific">Jeotgalibaca ciconiae</name>
    <dbReference type="NCBI Taxonomy" id="2496265"/>
    <lineage>
        <taxon>Bacteria</taxon>
        <taxon>Bacillati</taxon>
        <taxon>Bacillota</taxon>
        <taxon>Bacilli</taxon>
        <taxon>Lactobacillales</taxon>
        <taxon>Carnobacteriaceae</taxon>
        <taxon>Jeotgalibaca</taxon>
    </lineage>
</organism>
<dbReference type="SMART" id="SM00487">
    <property type="entry name" value="DEXDc"/>
    <property type="match status" value="1"/>
</dbReference>
<dbReference type="SMART" id="SM00479">
    <property type="entry name" value="EXOIII"/>
    <property type="match status" value="1"/>
</dbReference>
<evidence type="ECO:0000256" key="8">
    <source>
        <dbReference type="ARBA" id="ARBA00022840"/>
    </source>
</evidence>
<dbReference type="InterPro" id="IPR012337">
    <property type="entry name" value="RNaseH-like_sf"/>
</dbReference>
<comment type="function">
    <text evidence="10">3'-5' exonuclease.</text>
</comment>
<keyword evidence="1" id="KW-0808">Transferase</keyword>
<keyword evidence="3" id="KW-0235">DNA replication</keyword>
<accession>A0A3Q9BM04</accession>
<name>A0A3Q9BM04_9LACT</name>
<evidence type="ECO:0000256" key="9">
    <source>
        <dbReference type="ARBA" id="ARBA00022932"/>
    </source>
</evidence>
<keyword evidence="8 10" id="KW-0067">ATP-binding</keyword>
<dbReference type="GO" id="GO:0005524">
    <property type="term" value="F:ATP binding"/>
    <property type="evidence" value="ECO:0007669"/>
    <property type="project" value="UniProtKB-KW"/>
</dbReference>
<dbReference type="EC" id="3.1.-.-" evidence="10"/>
<evidence type="ECO:0000256" key="5">
    <source>
        <dbReference type="ARBA" id="ARBA00022741"/>
    </source>
</evidence>
<dbReference type="FunFam" id="3.30.420.10:FF:000045">
    <property type="entry name" value="3'-5' exonuclease DinG"/>
    <property type="match status" value="1"/>
</dbReference>
<dbReference type="RefSeq" id="WP_126111588.1">
    <property type="nucleotide sequence ID" value="NZ_CP034465.1"/>
</dbReference>
<dbReference type="PROSITE" id="PS51194">
    <property type="entry name" value="HELICASE_CTER"/>
    <property type="match status" value="1"/>
</dbReference>
<keyword evidence="4 10" id="KW-0540">Nuclease</keyword>
<dbReference type="PROSITE" id="PS51193">
    <property type="entry name" value="HELICASE_ATP_BIND_2"/>
    <property type="match status" value="1"/>
</dbReference>
<dbReference type="SUPFAM" id="SSF52540">
    <property type="entry name" value="P-loop containing nucleoside triphosphate hydrolases"/>
    <property type="match status" value="1"/>
</dbReference>
<dbReference type="PANTHER" id="PTHR30231:SF41">
    <property type="entry name" value="DNA POLYMERASE III SUBUNIT EPSILON"/>
    <property type="match status" value="1"/>
</dbReference>
<dbReference type="InterPro" id="IPR011545">
    <property type="entry name" value="DEAD/DEAH_box_helicase_dom"/>
</dbReference>
<evidence type="ECO:0000256" key="10">
    <source>
        <dbReference type="RuleBase" id="RU364106"/>
    </source>
</evidence>
<dbReference type="InterPro" id="IPR014001">
    <property type="entry name" value="Helicase_ATP-bd"/>
</dbReference>
<dbReference type="GO" id="GO:0005829">
    <property type="term" value="C:cytosol"/>
    <property type="evidence" value="ECO:0007669"/>
    <property type="project" value="TreeGrafter"/>
</dbReference>
<evidence type="ECO:0000256" key="1">
    <source>
        <dbReference type="ARBA" id="ARBA00022679"/>
    </source>
</evidence>
<keyword evidence="2" id="KW-0548">Nucleotidyltransferase</keyword>
<dbReference type="GO" id="GO:0003677">
    <property type="term" value="F:DNA binding"/>
    <property type="evidence" value="ECO:0007669"/>
    <property type="project" value="InterPro"/>
</dbReference>
<dbReference type="GO" id="GO:0004386">
    <property type="term" value="F:helicase activity"/>
    <property type="evidence" value="ECO:0007669"/>
    <property type="project" value="UniProtKB-KW"/>
</dbReference>
<dbReference type="GO" id="GO:0003887">
    <property type="term" value="F:DNA-directed DNA polymerase activity"/>
    <property type="evidence" value="ECO:0007669"/>
    <property type="project" value="UniProtKB-KW"/>
</dbReference>
<dbReference type="InterPro" id="IPR036397">
    <property type="entry name" value="RNaseH_sf"/>
</dbReference>
<dbReference type="SMART" id="SM00491">
    <property type="entry name" value="HELICc2"/>
    <property type="match status" value="1"/>
</dbReference>
<feature type="domain" description="Helicase C-terminal" evidence="12">
    <location>
        <begin position="736"/>
        <end position="918"/>
    </location>
</feature>
<evidence type="ECO:0000259" key="11">
    <source>
        <dbReference type="PROSITE" id="PS51193"/>
    </source>
</evidence>
<sequence>MSYENEIYAVVDLETTGSSYRKGNKIFQIGITMVQNDQIIQDYNFTINPGQAIPPMIKDLTGIKNKDVKNAPYFEDVAPYVHNLLENCIFVAHNIAFDYHFLSESFVSVGLPALNQKGIDTVELTKILFPTLSSYRLSDLSKFFGIEHVNVHDAAGDARATAELFIELKNKAVHLPLVTLEKLASLSPHTQKDNQIFFETCLEIALKNKQALSEEIIILNGIALKKKDTLIEQTAHRMKKNLNVDYFLSPAFLKQIAYKKRMNQQKMMNQIDTFFHQSSSDILTIEAPAGFGKTYAYLIPAILTGNPDKKIVISTSTLLLQEQLQEQINQLRHELPFSFNVTSLKSKVHFIHLERFAEIDLDKLLSIESLVMMSVFVWLTETTTGDLSELSSSHKAGGLLEQIVYQREDGLLSSKWLTEDFLQHYYRNAEQASILITNHAFLTHHFEDIYKLCGEEKPFLIVDEAHRLPTIYQESKKVSFALTSIKRKIQKFLSDVRGYREHLENKATQPFPHYELINLEFSLSQLAASLTVLENHLSEIIFENEFKKSAKKKNEQKIAIDNDLIVRPGFQRKLKQITRQIDEVILTGVRYNESESSSDQSEFNQRITKFNRTIDQTKTKLESFSHTEEFDFYSLIYYYQAVHMFYEIEKSKWNMGAELQKNIQSFFDKTIYISASLLLEDESNYMKRKLGIEGLKTSSCSYNEQQNRQLQIIVPSDIQSVAEFDYHEWIHMTATLIITIMMKNQNKVLVLFNSNQALEDVYNKIKETEEYKQDELDVLAQGYTGSRKRVHRRFSEASKVVLLGSGMYWEGIDFPDQAVDVLLMVRLPFDSPDSPENRAISQYYHQVGENSFQQEMLPKMMSRLVQGVGRVSRKENEMGLLVCLDTRMLHSSYAHKIKQVLPTGITITGLPLHLIEQEVEKFNKNRMD</sequence>
<evidence type="ECO:0000256" key="7">
    <source>
        <dbReference type="ARBA" id="ARBA00022839"/>
    </source>
</evidence>
<dbReference type="InterPro" id="IPR013520">
    <property type="entry name" value="Ribonucl_H"/>
</dbReference>
<dbReference type="NCBIfam" id="TIGR01407">
    <property type="entry name" value="dinG_rel"/>
    <property type="match status" value="1"/>
</dbReference>
<evidence type="ECO:0000259" key="12">
    <source>
        <dbReference type="PROSITE" id="PS51194"/>
    </source>
</evidence>
<evidence type="ECO:0000256" key="4">
    <source>
        <dbReference type="ARBA" id="ARBA00022722"/>
    </source>
</evidence>
<dbReference type="KEGG" id="jeh:EJN90_12070"/>
<dbReference type="Pfam" id="PF13307">
    <property type="entry name" value="Helicase_C_2"/>
    <property type="match status" value="1"/>
</dbReference>
<dbReference type="OrthoDB" id="9803913at2"/>
<dbReference type="Proteomes" id="UP000273326">
    <property type="component" value="Chromosome"/>
</dbReference>
<keyword evidence="6 10" id="KW-0378">Hydrolase</keyword>
<dbReference type="GO" id="GO:0008408">
    <property type="term" value="F:3'-5' exonuclease activity"/>
    <property type="evidence" value="ECO:0007669"/>
    <property type="project" value="InterPro"/>
</dbReference>
<reference evidence="14" key="1">
    <citation type="submission" date="2018-12" db="EMBL/GenBank/DDBJ databases">
        <title>Complete genome sequencing of Jeotgalibaca sp. H21T32.</title>
        <authorList>
            <person name="Bae J.-W."/>
            <person name="Lee S.-Y."/>
        </authorList>
    </citation>
    <scope>NUCLEOTIDE SEQUENCE [LARGE SCALE GENOMIC DNA]</scope>
    <source>
        <strain evidence="14">H21T32</strain>
    </source>
</reference>
<dbReference type="Pfam" id="PF00270">
    <property type="entry name" value="DEAD"/>
    <property type="match status" value="1"/>
</dbReference>
<evidence type="ECO:0000313" key="13">
    <source>
        <dbReference type="EMBL" id="AZP05316.1"/>
    </source>
</evidence>
<keyword evidence="13" id="KW-0347">Helicase</keyword>
<evidence type="ECO:0000256" key="2">
    <source>
        <dbReference type="ARBA" id="ARBA00022695"/>
    </source>
</evidence>
<dbReference type="AlphaFoldDB" id="A0A3Q9BM04"/>
<dbReference type="InterPro" id="IPR027417">
    <property type="entry name" value="P-loop_NTPase"/>
</dbReference>
<dbReference type="InterPro" id="IPR001650">
    <property type="entry name" value="Helicase_C-like"/>
</dbReference>